<evidence type="ECO:0000256" key="8">
    <source>
        <dbReference type="PROSITE-ProRule" id="PRU00335"/>
    </source>
</evidence>
<evidence type="ECO:0000256" key="7">
    <source>
        <dbReference type="HAMAP-Rule" id="MF_00768"/>
    </source>
</evidence>
<dbReference type="HAMAP" id="MF_00768">
    <property type="entry name" value="HTH_type_BetI"/>
    <property type="match status" value="1"/>
</dbReference>
<evidence type="ECO:0000256" key="3">
    <source>
        <dbReference type="ARBA" id="ARBA00023015"/>
    </source>
</evidence>
<comment type="pathway">
    <text evidence="1 7">Amine and polyamine biosynthesis; betaine biosynthesis via choline pathway [regulation].</text>
</comment>
<dbReference type="InterPro" id="IPR039538">
    <property type="entry name" value="BetI_C"/>
</dbReference>
<keyword evidence="2 7" id="KW-0678">Repressor</keyword>
<evidence type="ECO:0000313" key="10">
    <source>
        <dbReference type="EMBL" id="UXD87174.1"/>
    </source>
</evidence>
<feature type="DNA-binding region" description="H-T-H motif" evidence="7 8">
    <location>
        <begin position="40"/>
        <end position="59"/>
    </location>
</feature>
<keyword evidence="4 7" id="KW-0238">DNA-binding</keyword>
<protein>
    <recommendedName>
        <fullName evidence="7">HTH-type transcriptional regulator BetI</fullName>
    </recommendedName>
</protein>
<dbReference type="InterPro" id="IPR050109">
    <property type="entry name" value="HTH-type_TetR-like_transc_reg"/>
</dbReference>
<sequence length="216" mass="23844">MAGKQLSNGLNRANIEGLRRQQLIDATLKSIELYGFQGTTIVTISKLAGMSSGIISHYFGGKQGVIEAAVRHLLEQLKQGLLQQLQAGQARQVSPRERLMMIVETNFAGFQRSSSATVTWLAFWAKAMHDPALARLQRVNSQRLNSNLLYSFRQLMADPADARDAAAMTAAMIDGMWLRSTLNLTPATDEAFNEAERLCKAFIDSLIATRGRSDSR</sequence>
<name>A0ABY6AB31_9GAMM</name>
<dbReference type="NCBIfam" id="TIGR03384">
    <property type="entry name" value="betaine_BetI"/>
    <property type="match status" value="1"/>
</dbReference>
<proteinExistence type="inferred from homology"/>
<dbReference type="EMBL" id="CP054475">
    <property type="protein sequence ID" value="UXD87174.1"/>
    <property type="molecule type" value="Genomic_DNA"/>
</dbReference>
<dbReference type="InterPro" id="IPR017757">
    <property type="entry name" value="Tscrpt_rep_BetI"/>
</dbReference>
<evidence type="ECO:0000256" key="1">
    <source>
        <dbReference type="ARBA" id="ARBA00004719"/>
    </source>
</evidence>
<comment type="function">
    <text evidence="7">Repressor involved in choline regulation of the bet genes.</text>
</comment>
<evidence type="ECO:0000259" key="9">
    <source>
        <dbReference type="PROSITE" id="PS50977"/>
    </source>
</evidence>
<evidence type="ECO:0000256" key="2">
    <source>
        <dbReference type="ARBA" id="ARBA00022491"/>
    </source>
</evidence>
<dbReference type="InterPro" id="IPR036271">
    <property type="entry name" value="Tet_transcr_reg_TetR-rel_C_sf"/>
</dbReference>
<dbReference type="SUPFAM" id="SSF48498">
    <property type="entry name" value="Tetracyclin repressor-like, C-terminal domain"/>
    <property type="match status" value="1"/>
</dbReference>
<dbReference type="PROSITE" id="PS50977">
    <property type="entry name" value="HTH_TETR_2"/>
    <property type="match status" value="1"/>
</dbReference>
<keyword evidence="3 7" id="KW-0805">Transcription regulation</keyword>
<evidence type="ECO:0000313" key="11">
    <source>
        <dbReference type="Proteomes" id="UP001065322"/>
    </source>
</evidence>
<keyword evidence="11" id="KW-1185">Reference proteome</keyword>
<dbReference type="NCBIfam" id="NF001978">
    <property type="entry name" value="PRK00767.1"/>
    <property type="match status" value="1"/>
</dbReference>
<dbReference type="InterPro" id="IPR001647">
    <property type="entry name" value="HTH_TetR"/>
</dbReference>
<comment type="function">
    <text evidence="6">Repressor involved in the biosynthesis of the osmoprotectant glycine betaine. It represses transcription of the choline transporter BetT and the genes of BetAB involved in the synthesis of glycine betaine.</text>
</comment>
<dbReference type="PANTHER" id="PTHR30055">
    <property type="entry name" value="HTH-TYPE TRANSCRIPTIONAL REGULATOR RUTR"/>
    <property type="match status" value="1"/>
</dbReference>
<dbReference type="Pfam" id="PF00440">
    <property type="entry name" value="TetR_N"/>
    <property type="match status" value="1"/>
</dbReference>
<feature type="domain" description="HTH tetR-type" evidence="9">
    <location>
        <begin position="17"/>
        <end position="77"/>
    </location>
</feature>
<evidence type="ECO:0000256" key="4">
    <source>
        <dbReference type="ARBA" id="ARBA00023125"/>
    </source>
</evidence>
<reference evidence="11" key="1">
    <citation type="submission" date="2020-06" db="EMBL/GenBank/DDBJ databases">
        <title>Thalassolituus marinus alknpb1M-1, a hydrocarbon-degrading bacterium isolated from the deep-sea overlying water using an in-situ strategy from the South China Sea basin.</title>
        <authorList>
            <person name="Dong C."/>
            <person name="Chen Y."/>
            <person name="Shao Z."/>
        </authorList>
    </citation>
    <scope>NUCLEOTIDE SEQUENCE [LARGE SCALE GENOMIC DNA]</scope>
    <source>
        <strain evidence="11">alknpb1M-1</strain>
    </source>
</reference>
<dbReference type="SUPFAM" id="SSF46689">
    <property type="entry name" value="Homeodomain-like"/>
    <property type="match status" value="1"/>
</dbReference>
<evidence type="ECO:0000256" key="5">
    <source>
        <dbReference type="ARBA" id="ARBA00023163"/>
    </source>
</evidence>
<accession>A0ABY6AB31</accession>
<dbReference type="Pfam" id="PF13977">
    <property type="entry name" value="TetR_C_6"/>
    <property type="match status" value="1"/>
</dbReference>
<organism evidence="10 11">
    <name type="scientific">Thalassolituus hydrocarboniclasticus</name>
    <dbReference type="NCBI Taxonomy" id="2742796"/>
    <lineage>
        <taxon>Bacteria</taxon>
        <taxon>Pseudomonadati</taxon>
        <taxon>Pseudomonadota</taxon>
        <taxon>Gammaproteobacteria</taxon>
        <taxon>Oceanospirillales</taxon>
        <taxon>Oceanospirillaceae</taxon>
        <taxon>Thalassolituus</taxon>
    </lineage>
</organism>
<evidence type="ECO:0000256" key="6">
    <source>
        <dbReference type="ARBA" id="ARBA00024936"/>
    </source>
</evidence>
<keyword evidence="5 7" id="KW-0804">Transcription</keyword>
<dbReference type="Proteomes" id="UP001065322">
    <property type="component" value="Chromosome"/>
</dbReference>
<gene>
    <name evidence="7 10" type="primary">betI</name>
    <name evidence="10" type="ORF">HUF19_06860</name>
</gene>
<dbReference type="PANTHER" id="PTHR30055:SF234">
    <property type="entry name" value="HTH-TYPE TRANSCRIPTIONAL REGULATOR BETI"/>
    <property type="match status" value="1"/>
</dbReference>
<dbReference type="InterPro" id="IPR009057">
    <property type="entry name" value="Homeodomain-like_sf"/>
</dbReference>
<dbReference type="Gene3D" id="1.10.357.10">
    <property type="entry name" value="Tetracycline Repressor, domain 2"/>
    <property type="match status" value="1"/>
</dbReference>